<keyword evidence="3" id="KW-1185">Reference proteome</keyword>
<feature type="transmembrane region" description="Helical" evidence="1">
    <location>
        <begin position="69"/>
        <end position="89"/>
    </location>
</feature>
<dbReference type="AlphaFoldDB" id="A0A4R4P1G6"/>
<evidence type="ECO:0000313" key="2">
    <source>
        <dbReference type="EMBL" id="TDC15384.1"/>
    </source>
</evidence>
<keyword evidence="1" id="KW-0472">Membrane</keyword>
<evidence type="ECO:0000256" key="1">
    <source>
        <dbReference type="SAM" id="Phobius"/>
    </source>
</evidence>
<dbReference type="RefSeq" id="WP_132415073.1">
    <property type="nucleotide sequence ID" value="NZ_SMKA01000341.1"/>
</dbReference>
<gene>
    <name evidence="2" type="ORF">E1261_40550</name>
</gene>
<reference evidence="2 3" key="1">
    <citation type="submission" date="2019-03" db="EMBL/GenBank/DDBJ databases">
        <title>Draft genome sequences of novel Actinobacteria.</title>
        <authorList>
            <person name="Sahin N."/>
            <person name="Ay H."/>
            <person name="Saygin H."/>
        </authorList>
    </citation>
    <scope>NUCLEOTIDE SEQUENCE [LARGE SCALE GENOMIC DNA]</scope>
    <source>
        <strain evidence="2 3">JCM 30547</strain>
    </source>
</reference>
<dbReference type="Proteomes" id="UP000295075">
    <property type="component" value="Unassembled WGS sequence"/>
</dbReference>
<dbReference type="EMBL" id="SMKA01000341">
    <property type="protein sequence ID" value="TDC15384.1"/>
    <property type="molecule type" value="Genomic_DNA"/>
</dbReference>
<sequence length="222" mass="23923">MQRYVGVRYSRIWRAAVGALAGIGVLAALVLVSPGPNLATFLLAAFMAGSIAISFGLSCEQPPAQVFRAAPRWAALAGVSTVASLGYGVAAGSEVLLLLLLVAGTSPPVAAWLGWIDPTPETKAKVKARPKRVVVEPADVELPELKPADQLSELSASELCLAWRRSFTELQRPEHWSATIDVRRAYLDELERRYPEEFAAWMASGPRAASDPGRFFNHGADR</sequence>
<feature type="transmembrane region" description="Helical" evidence="1">
    <location>
        <begin position="38"/>
        <end position="57"/>
    </location>
</feature>
<protein>
    <submittedName>
        <fullName evidence="2">Uncharacterized protein</fullName>
    </submittedName>
</protein>
<accession>A0A4R4P1G6</accession>
<name>A0A4R4P1G6_9ACTN</name>
<proteinExistence type="predicted"/>
<keyword evidence="1" id="KW-0812">Transmembrane</keyword>
<organism evidence="2 3">
    <name type="scientific">Kribbella albertanoniae</name>
    <dbReference type="NCBI Taxonomy" id="1266829"/>
    <lineage>
        <taxon>Bacteria</taxon>
        <taxon>Bacillati</taxon>
        <taxon>Actinomycetota</taxon>
        <taxon>Actinomycetes</taxon>
        <taxon>Propionibacteriales</taxon>
        <taxon>Kribbellaceae</taxon>
        <taxon>Kribbella</taxon>
    </lineage>
</organism>
<comment type="caution">
    <text evidence="2">The sequence shown here is derived from an EMBL/GenBank/DDBJ whole genome shotgun (WGS) entry which is preliminary data.</text>
</comment>
<keyword evidence="1" id="KW-1133">Transmembrane helix</keyword>
<evidence type="ECO:0000313" key="3">
    <source>
        <dbReference type="Proteomes" id="UP000295075"/>
    </source>
</evidence>
<feature type="transmembrane region" description="Helical" evidence="1">
    <location>
        <begin position="12"/>
        <end position="32"/>
    </location>
</feature>
<dbReference type="OrthoDB" id="3827100at2"/>
<feature type="transmembrane region" description="Helical" evidence="1">
    <location>
        <begin position="95"/>
        <end position="115"/>
    </location>
</feature>